<dbReference type="SMART" id="SM00088">
    <property type="entry name" value="PINT"/>
    <property type="match status" value="1"/>
</dbReference>
<evidence type="ECO:0000313" key="8">
    <source>
        <dbReference type="Proteomes" id="UP000593567"/>
    </source>
</evidence>
<dbReference type="GO" id="GO:0016282">
    <property type="term" value="C:eukaryotic 43S preinitiation complex"/>
    <property type="evidence" value="ECO:0007669"/>
    <property type="project" value="UniProtKB-UniRule"/>
</dbReference>
<accession>A0A7J7IU21</accession>
<feature type="domain" description="PCI" evidence="6">
    <location>
        <begin position="302"/>
        <end position="467"/>
    </location>
</feature>
<dbReference type="OrthoDB" id="417252at2759"/>
<dbReference type="GO" id="GO:0071540">
    <property type="term" value="C:eukaryotic translation initiation factor 3 complex, eIF3e"/>
    <property type="evidence" value="ECO:0007669"/>
    <property type="project" value="UniProtKB-UniRule"/>
</dbReference>
<dbReference type="PROSITE" id="PS50250">
    <property type="entry name" value="PCI"/>
    <property type="match status" value="1"/>
</dbReference>
<dbReference type="EMBL" id="VXIV02003398">
    <property type="protein sequence ID" value="KAF6017419.1"/>
    <property type="molecule type" value="Genomic_DNA"/>
</dbReference>
<evidence type="ECO:0000256" key="4">
    <source>
        <dbReference type="HAMAP-Rule" id="MF_03004"/>
    </source>
</evidence>
<comment type="subunit">
    <text evidence="4 5">Component of the eukaryotic translation initiation factor 3 (eIF-3) complex.</text>
</comment>
<evidence type="ECO:0000313" key="7">
    <source>
        <dbReference type="EMBL" id="KAF6017419.1"/>
    </source>
</evidence>
<dbReference type="Pfam" id="PF09440">
    <property type="entry name" value="eIF3_N"/>
    <property type="match status" value="1"/>
</dbReference>
<dbReference type="InterPro" id="IPR016650">
    <property type="entry name" value="eIF3e"/>
</dbReference>
<keyword evidence="2 4" id="KW-0396">Initiation factor</keyword>
<protein>
    <recommendedName>
        <fullName evidence="4 5">Eukaryotic translation initiation factor 3 subunit E</fullName>
        <shortName evidence="4">eIF3e</shortName>
    </recommendedName>
    <alternativeName>
        <fullName evidence="4">Eukaryotic translation initiation factor 3 subunit 6</fullName>
    </alternativeName>
</protein>
<organism evidence="7 8">
    <name type="scientific">Bugula neritina</name>
    <name type="common">Brown bryozoan</name>
    <name type="synonym">Sertularia neritina</name>
    <dbReference type="NCBI Taxonomy" id="10212"/>
    <lineage>
        <taxon>Eukaryota</taxon>
        <taxon>Metazoa</taxon>
        <taxon>Spiralia</taxon>
        <taxon>Lophotrochozoa</taxon>
        <taxon>Bryozoa</taxon>
        <taxon>Gymnolaemata</taxon>
        <taxon>Cheilostomatida</taxon>
        <taxon>Flustrina</taxon>
        <taxon>Buguloidea</taxon>
        <taxon>Bugulidae</taxon>
        <taxon>Bugula</taxon>
    </lineage>
</organism>
<dbReference type="InterPro" id="IPR000717">
    <property type="entry name" value="PCI_dom"/>
</dbReference>
<keyword evidence="8" id="KW-1185">Reference proteome</keyword>
<comment type="subcellular location">
    <subcellularLocation>
        <location evidence="4 5">Cytoplasm</location>
    </subcellularLocation>
</comment>
<evidence type="ECO:0000256" key="3">
    <source>
        <dbReference type="ARBA" id="ARBA00022917"/>
    </source>
</evidence>
<dbReference type="GO" id="GO:0003743">
    <property type="term" value="F:translation initiation factor activity"/>
    <property type="evidence" value="ECO:0007669"/>
    <property type="project" value="UniProtKB-UniRule"/>
</dbReference>
<sequence length="508" mass="59441">MVCYQIVTFHKPTWIHHKCDNEPLTEANIYYAEEGKDTYSYIRILDRGVDIAGHEGINMAEWDLTSVMGQYLDRHLVFPLLEFLSETQIYDAADMMQGKLDLLSKTNMVDFAKEVYERLHPDSEVPEFLTTKREDVVHELRCLSQETEPIVKIMDMPEVAKHIEQSKDGRQLFDTLAKEFNFTTDQLQTLYKYARFQYDCGNYTVAAEYLYFVRVLTPNDDHLAYNALWGKLAAEILMQNWDAALEDLNKLKDVIDSSPFSSDLQSLQQRTWFIHWSLFVFFNHPKGGDLIIDMFLVDNKHDNNYINDKQSISVSEYYSDSVSSYPEISNYSCYYQQEKKDSSQRLVRVIQQETYTYRDPITEFLECLYVNFDFDRAQQQLRDCETVLSNDFFLVACLDDFIENARLFIFETFCRIHQCISISMLADKLNMSPEDAERWIVNLIRNARLDAKIDSQLGHVVMGTQAVSVYQQVIEKTKGLSFRSQMLALNIDKKFGNRDKDNWGAQDF</sequence>
<proteinExistence type="inferred from homology"/>
<gene>
    <name evidence="7" type="ORF">EB796_024269</name>
</gene>
<dbReference type="GO" id="GO:0033290">
    <property type="term" value="C:eukaryotic 48S preinitiation complex"/>
    <property type="evidence" value="ECO:0007669"/>
    <property type="project" value="UniProtKB-UniRule"/>
</dbReference>
<evidence type="ECO:0000259" key="6">
    <source>
        <dbReference type="PROSITE" id="PS50250"/>
    </source>
</evidence>
<reference evidence="7" key="1">
    <citation type="submission" date="2020-06" db="EMBL/GenBank/DDBJ databases">
        <title>Draft genome of Bugula neritina, a colonial animal packing powerful symbionts and potential medicines.</title>
        <authorList>
            <person name="Rayko M."/>
        </authorList>
    </citation>
    <scope>NUCLEOTIDE SEQUENCE [LARGE SCALE GENOMIC DNA]</scope>
    <source>
        <strain evidence="7">Kwan_BN1</strain>
    </source>
</reference>
<keyword evidence="3 4" id="KW-0648">Protein biosynthesis</keyword>
<dbReference type="PIRSF" id="PIRSF016255">
    <property type="entry name" value="eIF3e_su6"/>
    <property type="match status" value="1"/>
</dbReference>
<dbReference type="SUPFAM" id="SSF46785">
    <property type="entry name" value="Winged helix' DNA-binding domain"/>
    <property type="match status" value="1"/>
</dbReference>
<dbReference type="HAMAP" id="MF_03004">
    <property type="entry name" value="eIF3e"/>
    <property type="match status" value="1"/>
</dbReference>
<dbReference type="Pfam" id="PF01399">
    <property type="entry name" value="PCI"/>
    <property type="match status" value="1"/>
</dbReference>
<dbReference type="Pfam" id="PF21357">
    <property type="entry name" value="EIF3E_C"/>
    <property type="match status" value="1"/>
</dbReference>
<name>A0A7J7IU21_BUGNE</name>
<dbReference type="CDD" id="cd21378">
    <property type="entry name" value="eIF3E"/>
    <property type="match status" value="1"/>
</dbReference>
<dbReference type="PANTHER" id="PTHR10317">
    <property type="entry name" value="EUKARYOTIC TRANSLATION INITIATION FACTOR 3 SUBUNIT E"/>
    <property type="match status" value="1"/>
</dbReference>
<dbReference type="Proteomes" id="UP000593567">
    <property type="component" value="Unassembled WGS sequence"/>
</dbReference>
<evidence type="ECO:0000256" key="1">
    <source>
        <dbReference type="ARBA" id="ARBA00022490"/>
    </source>
</evidence>
<dbReference type="AlphaFoldDB" id="A0A7J7IU21"/>
<comment type="caution">
    <text evidence="7">The sequence shown here is derived from an EMBL/GenBank/DDBJ whole genome shotgun (WGS) entry which is preliminary data.</text>
</comment>
<dbReference type="InterPro" id="IPR036390">
    <property type="entry name" value="WH_DNA-bd_sf"/>
</dbReference>
<dbReference type="InterPro" id="IPR019010">
    <property type="entry name" value="eIF3e_N"/>
</dbReference>
<dbReference type="SMART" id="SM01186">
    <property type="entry name" value="eIF3_N"/>
    <property type="match status" value="1"/>
</dbReference>
<evidence type="ECO:0000256" key="2">
    <source>
        <dbReference type="ARBA" id="ARBA00022540"/>
    </source>
</evidence>
<comment type="similarity">
    <text evidence="4 5">Belongs to the eIF-3 subunit E family.</text>
</comment>
<evidence type="ECO:0000256" key="5">
    <source>
        <dbReference type="PIRNR" id="PIRNR016255"/>
    </source>
</evidence>
<comment type="function">
    <text evidence="4">Component of the eukaryotic translation initiation factor 3 (eIF-3) complex, which is involved in protein synthesis of a specialized repertoire of mRNAs and, together with other initiation factors, stimulates binding of mRNA and methionyl-tRNAi to the 40S ribosome. The eIF-3 complex specifically targets and initiates translation of a subset of mRNAs involved in cell proliferation.</text>
</comment>
<keyword evidence="1 4" id="KW-0963">Cytoplasm</keyword>
<dbReference type="GO" id="GO:0001732">
    <property type="term" value="P:formation of cytoplasmic translation initiation complex"/>
    <property type="evidence" value="ECO:0007669"/>
    <property type="project" value="UniProtKB-UniRule"/>
</dbReference>